<feature type="region of interest" description="Disordered" evidence="1">
    <location>
        <begin position="103"/>
        <end position="131"/>
    </location>
</feature>
<feature type="compositionally biased region" description="Low complexity" evidence="1">
    <location>
        <begin position="38"/>
        <end position="56"/>
    </location>
</feature>
<feature type="region of interest" description="Disordered" evidence="1">
    <location>
        <begin position="17"/>
        <end position="67"/>
    </location>
</feature>
<feature type="region of interest" description="Disordered" evidence="1">
    <location>
        <begin position="74"/>
        <end position="93"/>
    </location>
</feature>
<dbReference type="Proteomes" id="UP000283090">
    <property type="component" value="Unassembled WGS sequence"/>
</dbReference>
<feature type="compositionally biased region" description="Polar residues" evidence="1">
    <location>
        <begin position="74"/>
        <end position="84"/>
    </location>
</feature>
<feature type="transmembrane region" description="Helical" evidence="2">
    <location>
        <begin position="186"/>
        <end position="208"/>
    </location>
</feature>
<feature type="transmembrane region" description="Helical" evidence="2">
    <location>
        <begin position="153"/>
        <end position="174"/>
    </location>
</feature>
<sequence length="399" mass="43376">MTFALPNIPSFRLSWRLNEIPTPPTPYQDNHGSHSRRSSAASVASSRSSTPASPKSPNMPPPMPSIAEIVDSPTAATQGPSHQLPQPAINDLPRIETHPSQSIMAQDMQPTTPPANAMPRRDSNANSASSSTGMSFREFAKSWLVKPELKTRVAILLIWSVVFIVVLSIYLGLFMGNKLTAPPLQIALILVTLMAAFFFFHSLIRVCLAVARPFSYPDEEQPQAAYVNPMFGGMTAGPGPWGYAQPERPIQVYAMPGQSGASVDDDGAPKEIPPPPPAYGIWRQTVRVNPAQFYWVRRSQADGVYSQGNNEPPSNRTSVGSTATRPPSYASRRMSQQGPSMNVRLSRPVADQPVLIPQLTVTSPIQISYSPVSPVVQLPQPTDLPRSTATPLTARLPLR</sequence>
<reference evidence="3 4" key="1">
    <citation type="submission" date="2019-01" db="EMBL/GenBank/DDBJ databases">
        <title>Intercellular communication is required for trap formation in the nematode-trapping fungus Duddingtonia flagrans.</title>
        <authorList>
            <person name="Youssar L."/>
            <person name="Wernet V."/>
            <person name="Hensel N."/>
            <person name="Hildebrandt H.-G."/>
            <person name="Fischer R."/>
        </authorList>
    </citation>
    <scope>NUCLEOTIDE SEQUENCE [LARGE SCALE GENOMIC DNA]</scope>
    <source>
        <strain evidence="3 4">CBS H-5679</strain>
    </source>
</reference>
<dbReference type="VEuPathDB" id="FungiDB:DFL_005007"/>
<dbReference type="RefSeq" id="XP_067492290.1">
    <property type="nucleotide sequence ID" value="XM_067634199.1"/>
</dbReference>
<evidence type="ECO:0000313" key="4">
    <source>
        <dbReference type="Proteomes" id="UP000283090"/>
    </source>
</evidence>
<evidence type="ECO:0000256" key="1">
    <source>
        <dbReference type="SAM" id="MobiDB-lite"/>
    </source>
</evidence>
<dbReference type="AlphaFoldDB" id="A0A437A6L6"/>
<feature type="region of interest" description="Disordered" evidence="1">
    <location>
        <begin position="379"/>
        <end position="399"/>
    </location>
</feature>
<feature type="compositionally biased region" description="Polar residues" evidence="1">
    <location>
        <begin position="306"/>
        <end position="325"/>
    </location>
</feature>
<proteinExistence type="predicted"/>
<keyword evidence="4" id="KW-1185">Reference proteome</keyword>
<dbReference type="OrthoDB" id="5417811at2759"/>
<protein>
    <submittedName>
        <fullName evidence="3">Uncharacterized protein</fullName>
    </submittedName>
</protein>
<keyword evidence="2" id="KW-1133">Transmembrane helix</keyword>
<name>A0A437A6L6_ARTFL</name>
<evidence type="ECO:0000313" key="3">
    <source>
        <dbReference type="EMBL" id="RVD86746.1"/>
    </source>
</evidence>
<keyword evidence="2" id="KW-0472">Membrane</keyword>
<evidence type="ECO:0000256" key="2">
    <source>
        <dbReference type="SAM" id="Phobius"/>
    </source>
</evidence>
<dbReference type="EMBL" id="SAEB01000006">
    <property type="protein sequence ID" value="RVD86746.1"/>
    <property type="molecule type" value="Genomic_DNA"/>
</dbReference>
<accession>A0A437A6L6</accession>
<comment type="caution">
    <text evidence="3">The sequence shown here is derived from an EMBL/GenBank/DDBJ whole genome shotgun (WGS) entry which is preliminary data.</text>
</comment>
<feature type="region of interest" description="Disordered" evidence="1">
    <location>
        <begin position="304"/>
        <end position="342"/>
    </location>
</feature>
<keyword evidence="2" id="KW-0812">Transmembrane</keyword>
<dbReference type="GeneID" id="93587318"/>
<organism evidence="3 4">
    <name type="scientific">Arthrobotrys flagrans</name>
    <name type="common">Nematode-trapping fungus</name>
    <name type="synonym">Trichothecium flagrans</name>
    <dbReference type="NCBI Taxonomy" id="97331"/>
    <lineage>
        <taxon>Eukaryota</taxon>
        <taxon>Fungi</taxon>
        <taxon>Dikarya</taxon>
        <taxon>Ascomycota</taxon>
        <taxon>Pezizomycotina</taxon>
        <taxon>Orbiliomycetes</taxon>
        <taxon>Orbiliales</taxon>
        <taxon>Orbiliaceae</taxon>
        <taxon>Arthrobotrys</taxon>
    </lineage>
</organism>
<gene>
    <name evidence="3" type="ORF">DFL_005007</name>
</gene>